<feature type="transmembrane region" description="Helical" evidence="1">
    <location>
        <begin position="86"/>
        <end position="105"/>
    </location>
</feature>
<dbReference type="EMBL" id="QUBR01000001">
    <property type="protein sequence ID" value="REK72180.1"/>
    <property type="molecule type" value="Genomic_DNA"/>
</dbReference>
<feature type="transmembrane region" description="Helical" evidence="1">
    <location>
        <begin position="57"/>
        <end position="74"/>
    </location>
</feature>
<accession>A0A371P9P6</accession>
<feature type="transmembrane region" description="Helical" evidence="1">
    <location>
        <begin position="32"/>
        <end position="50"/>
    </location>
</feature>
<proteinExistence type="predicted"/>
<sequence length="111" mass="11478">MLRAALVVVGAYLCLLGAVVHRQVWVAGGVTWPWGLVAVVVVTALVTVAAGEVMRIGGAWLALGWAGALLILQWSQGDSYLVASDWLGLVFTAASLGVIVLAVAARTRLGP</sequence>
<comment type="caution">
    <text evidence="2">The sequence shown here is derived from an EMBL/GenBank/DDBJ whole genome shotgun (WGS) entry which is preliminary data.</text>
</comment>
<dbReference type="OrthoDB" id="3748483at2"/>
<dbReference type="RefSeq" id="WP_119702313.1">
    <property type="nucleotide sequence ID" value="NZ_JBHSOI010000001.1"/>
</dbReference>
<dbReference type="AlphaFoldDB" id="A0A371P9P6"/>
<evidence type="ECO:0000313" key="2">
    <source>
        <dbReference type="EMBL" id="REK72180.1"/>
    </source>
</evidence>
<name>A0A371P9P6_9ACTN</name>
<protein>
    <submittedName>
        <fullName evidence="2">Uncharacterized protein</fullName>
    </submittedName>
</protein>
<dbReference type="Proteomes" id="UP000265581">
    <property type="component" value="Unassembled WGS sequence"/>
</dbReference>
<gene>
    <name evidence="2" type="ORF">DX116_00580</name>
</gene>
<keyword evidence="1" id="KW-0812">Transmembrane</keyword>
<reference evidence="2 3" key="1">
    <citation type="submission" date="2018-08" db="EMBL/GenBank/DDBJ databases">
        <title>Aeromicrobium sp. M2KJ-4, whole genome shotgun sequence.</title>
        <authorList>
            <person name="Tuo L."/>
        </authorList>
    </citation>
    <scope>NUCLEOTIDE SEQUENCE [LARGE SCALE GENOMIC DNA]</scope>
    <source>
        <strain evidence="2 3">M2KJ-4</strain>
    </source>
</reference>
<organism evidence="2 3">
    <name type="scientific">Aeromicrobium endophyticum</name>
    <dbReference type="NCBI Taxonomy" id="2292704"/>
    <lineage>
        <taxon>Bacteria</taxon>
        <taxon>Bacillati</taxon>
        <taxon>Actinomycetota</taxon>
        <taxon>Actinomycetes</taxon>
        <taxon>Propionibacteriales</taxon>
        <taxon>Nocardioidaceae</taxon>
        <taxon>Aeromicrobium</taxon>
    </lineage>
</organism>
<keyword evidence="3" id="KW-1185">Reference proteome</keyword>
<keyword evidence="1" id="KW-1133">Transmembrane helix</keyword>
<keyword evidence="1" id="KW-0472">Membrane</keyword>
<evidence type="ECO:0000313" key="3">
    <source>
        <dbReference type="Proteomes" id="UP000265581"/>
    </source>
</evidence>
<evidence type="ECO:0000256" key="1">
    <source>
        <dbReference type="SAM" id="Phobius"/>
    </source>
</evidence>